<name>A0A2P6NU35_9EUKA</name>
<proteinExistence type="inferred from homology"/>
<reference evidence="9 10" key="1">
    <citation type="journal article" date="2018" name="Genome Biol. Evol.">
        <title>Multiple Roots of Fruiting Body Formation in Amoebozoa.</title>
        <authorList>
            <person name="Hillmann F."/>
            <person name="Forbes G."/>
            <person name="Novohradska S."/>
            <person name="Ferling I."/>
            <person name="Riege K."/>
            <person name="Groth M."/>
            <person name="Westermann M."/>
            <person name="Marz M."/>
            <person name="Spaller T."/>
            <person name="Winckler T."/>
            <person name="Schaap P."/>
            <person name="Glockner G."/>
        </authorList>
    </citation>
    <scope>NUCLEOTIDE SEQUENCE [LARGE SCALE GENOMIC DNA]</scope>
    <source>
        <strain evidence="9 10">Jena</strain>
    </source>
</reference>
<comment type="caution">
    <text evidence="9">The sequence shown here is derived from an EMBL/GenBank/DDBJ whole genome shotgun (WGS) entry which is preliminary data.</text>
</comment>
<dbReference type="InParanoid" id="A0A2P6NU35"/>
<dbReference type="OrthoDB" id="14246at2759"/>
<dbReference type="Pfam" id="PF04133">
    <property type="entry name" value="Vps55"/>
    <property type="match status" value="1"/>
</dbReference>
<dbReference type="Proteomes" id="UP000241769">
    <property type="component" value="Unassembled WGS sequence"/>
</dbReference>
<feature type="region of interest" description="Disordered" evidence="6">
    <location>
        <begin position="1"/>
        <end position="47"/>
    </location>
</feature>
<dbReference type="PANTHER" id="PTHR12050:SF0">
    <property type="entry name" value="RH04491P"/>
    <property type="match status" value="1"/>
</dbReference>
<evidence type="ECO:0000256" key="4">
    <source>
        <dbReference type="ARBA" id="ARBA00022989"/>
    </source>
</evidence>
<feature type="compositionally biased region" description="Polar residues" evidence="6">
    <location>
        <begin position="28"/>
        <end position="37"/>
    </location>
</feature>
<evidence type="ECO:0000256" key="6">
    <source>
        <dbReference type="SAM" id="MobiDB-lite"/>
    </source>
</evidence>
<dbReference type="AlphaFoldDB" id="A0A2P6NU35"/>
<keyword evidence="3 7" id="KW-0812">Transmembrane</keyword>
<evidence type="ECO:0000313" key="9">
    <source>
        <dbReference type="EMBL" id="PRP87474.1"/>
    </source>
</evidence>
<dbReference type="GO" id="GO:0034424">
    <property type="term" value="C:Vps55/Vps68 complex"/>
    <property type="evidence" value="ECO:0007669"/>
    <property type="project" value="TreeGrafter"/>
</dbReference>
<feature type="transmembrane region" description="Helical" evidence="7">
    <location>
        <begin position="134"/>
        <end position="154"/>
    </location>
</feature>
<feature type="transmembrane region" description="Helical" evidence="7">
    <location>
        <begin position="193"/>
        <end position="214"/>
    </location>
</feature>
<feature type="transmembrane region" description="Helical" evidence="7">
    <location>
        <begin position="166"/>
        <end position="187"/>
    </location>
</feature>
<evidence type="ECO:0000256" key="1">
    <source>
        <dbReference type="ARBA" id="ARBA00004141"/>
    </source>
</evidence>
<evidence type="ECO:0000313" key="10">
    <source>
        <dbReference type="Proteomes" id="UP000241769"/>
    </source>
</evidence>
<evidence type="ECO:0000256" key="7">
    <source>
        <dbReference type="SAM" id="Phobius"/>
    </source>
</evidence>
<keyword evidence="10" id="KW-1185">Reference proteome</keyword>
<dbReference type="PANTHER" id="PTHR12050">
    <property type="entry name" value="LEPTIN RECEPTOR-RELATED"/>
    <property type="match status" value="1"/>
</dbReference>
<accession>A0A2P6NU35</accession>
<dbReference type="EMBL" id="MDYQ01000020">
    <property type="protein sequence ID" value="PRP87474.1"/>
    <property type="molecule type" value="Genomic_DNA"/>
</dbReference>
<dbReference type="EMBL" id="MDYQ01000440">
    <property type="protein sequence ID" value="PRP74814.1"/>
    <property type="molecule type" value="Genomic_DNA"/>
</dbReference>
<feature type="transmembrane region" description="Helical" evidence="7">
    <location>
        <begin position="66"/>
        <end position="89"/>
    </location>
</feature>
<comment type="similarity">
    <text evidence="2">Belongs to the OB-RGRP/VPS55 family.</text>
</comment>
<evidence type="ECO:0000256" key="2">
    <source>
        <dbReference type="ARBA" id="ARBA00005645"/>
    </source>
</evidence>
<comment type="subcellular location">
    <subcellularLocation>
        <location evidence="1">Membrane</location>
        <topology evidence="1">Multi-pass membrane protein</topology>
    </subcellularLocation>
</comment>
<protein>
    <submittedName>
        <fullName evidence="8">Vacuolar protein sorting 55 superfamily protein</fullName>
    </submittedName>
</protein>
<sequence length="223" mass="24771">MQGNSILKRTDSKTLKKKVSFSEELTTDAPSSPNQYSFRKRNPSPPASPVMQVELYTETQLMQYQFISGCFILACLTMAILSAGAELAISTEVKSRYLGFLMTKIVLVLATSTMIGVVLNLLACILWHNWLPIIVVITYFLAPLPNFIFGRCTVDTFDNTSSYKDMGYFLTGALVISGFALPAVLAHAQIIEIAPLAMSIVGGLIVYATILYYIRRFHPEEQH</sequence>
<gene>
    <name evidence="9" type="ORF">PROFUN_00685</name>
    <name evidence="8" type="ORF">PROFUN_15906</name>
</gene>
<dbReference type="GO" id="GO:0032511">
    <property type="term" value="P:late endosome to vacuole transport via multivesicular body sorting pathway"/>
    <property type="evidence" value="ECO:0007669"/>
    <property type="project" value="TreeGrafter"/>
</dbReference>
<feature type="transmembrane region" description="Helical" evidence="7">
    <location>
        <begin position="101"/>
        <end position="128"/>
    </location>
</feature>
<evidence type="ECO:0000256" key="5">
    <source>
        <dbReference type="ARBA" id="ARBA00023136"/>
    </source>
</evidence>
<keyword evidence="4 7" id="KW-1133">Transmembrane helix</keyword>
<evidence type="ECO:0000313" key="8">
    <source>
        <dbReference type="EMBL" id="PRP74814.1"/>
    </source>
</evidence>
<keyword evidence="5 7" id="KW-0472">Membrane</keyword>
<evidence type="ECO:0000256" key="3">
    <source>
        <dbReference type="ARBA" id="ARBA00022692"/>
    </source>
</evidence>
<organism evidence="9 10">
    <name type="scientific">Planoprotostelium fungivorum</name>
    <dbReference type="NCBI Taxonomy" id="1890364"/>
    <lineage>
        <taxon>Eukaryota</taxon>
        <taxon>Amoebozoa</taxon>
        <taxon>Evosea</taxon>
        <taxon>Variosea</taxon>
        <taxon>Cavosteliida</taxon>
        <taxon>Cavosteliaceae</taxon>
        <taxon>Planoprotostelium</taxon>
    </lineage>
</organism>
<dbReference type="InterPro" id="IPR007262">
    <property type="entry name" value="Vps55/LEPROT"/>
</dbReference>